<evidence type="ECO:0000256" key="3">
    <source>
        <dbReference type="ARBA" id="ARBA00022769"/>
    </source>
</evidence>
<dbReference type="InterPro" id="IPR035901">
    <property type="entry name" value="GIY-YIG_endonuc_sf"/>
</dbReference>
<protein>
    <recommendedName>
        <fullName evidence="6">UvrABC system protein C</fullName>
        <shortName evidence="6">Protein UvrC</shortName>
    </recommendedName>
    <alternativeName>
        <fullName evidence="6">Excinuclease ABC subunit C</fullName>
    </alternativeName>
</protein>
<comment type="similarity">
    <text evidence="6">Belongs to the UvrC family.</text>
</comment>
<dbReference type="PANTHER" id="PTHR30562:SF1">
    <property type="entry name" value="UVRABC SYSTEM PROTEIN C"/>
    <property type="match status" value="1"/>
</dbReference>
<keyword evidence="1 6" id="KW-0963">Cytoplasm</keyword>
<accession>A0ABT1WLY3</accession>
<dbReference type="Gene3D" id="3.30.420.340">
    <property type="entry name" value="UvrC, RNAse H endonuclease domain"/>
    <property type="match status" value="1"/>
</dbReference>
<dbReference type="InterPro" id="IPR038476">
    <property type="entry name" value="UvrC_RNase_H_dom_sf"/>
</dbReference>
<dbReference type="Proteomes" id="UP001059480">
    <property type="component" value="Unassembled WGS sequence"/>
</dbReference>
<dbReference type="Pfam" id="PF08459">
    <property type="entry name" value="UvrC_RNaseH_dom"/>
    <property type="match status" value="1"/>
</dbReference>
<dbReference type="CDD" id="cd10434">
    <property type="entry name" value="GIY-YIG_UvrC_Cho"/>
    <property type="match status" value="1"/>
</dbReference>
<comment type="caution">
    <text evidence="10">The sequence shown here is derived from an EMBL/GenBank/DDBJ whole genome shotgun (WGS) entry which is preliminary data.</text>
</comment>
<dbReference type="Pfam" id="PF14520">
    <property type="entry name" value="HHH_5"/>
    <property type="match status" value="1"/>
</dbReference>
<dbReference type="PROSITE" id="PS50165">
    <property type="entry name" value="UVRC"/>
    <property type="match status" value="1"/>
</dbReference>
<dbReference type="InterPro" id="IPR004791">
    <property type="entry name" value="UvrC"/>
</dbReference>
<dbReference type="NCBIfam" id="TIGR00194">
    <property type="entry name" value="uvrC"/>
    <property type="match status" value="1"/>
</dbReference>
<dbReference type="InterPro" id="IPR010994">
    <property type="entry name" value="RuvA_2-like"/>
</dbReference>
<evidence type="ECO:0000256" key="2">
    <source>
        <dbReference type="ARBA" id="ARBA00022763"/>
    </source>
</evidence>
<feature type="domain" description="UVR" evidence="7">
    <location>
        <begin position="197"/>
        <end position="232"/>
    </location>
</feature>
<dbReference type="InterPro" id="IPR000305">
    <property type="entry name" value="GIY-YIG_endonuc"/>
</dbReference>
<dbReference type="Gene3D" id="3.40.1440.10">
    <property type="entry name" value="GIY-YIG endonuclease"/>
    <property type="match status" value="1"/>
</dbReference>
<keyword evidence="6" id="KW-0742">SOS response</keyword>
<dbReference type="Pfam" id="PF01541">
    <property type="entry name" value="GIY-YIG"/>
    <property type="match status" value="1"/>
</dbReference>
<dbReference type="PANTHER" id="PTHR30562">
    <property type="entry name" value="UVRC/OXIDOREDUCTASE"/>
    <property type="match status" value="1"/>
</dbReference>
<sequence length="599" mass="68708">MASSLIEEKLKVLPDLPGCYIMKNEEDQIIYIGKAKNLKNRVRSYFRGAHDTKTEKLVSEIHHFETIVTKTNKESLLLEINLIKKYQPYYNIKLKQGTMYPYLKITKEKDPQLIIANQVKKDGGKYFGPYPNVGAATQTQQFIQKIFPLRKCNKNEPRACFYYHLGQCIGCCDHAISKEEYDQQIKKIQNFLNGDVKEVKATLIDKMTKAAENLDFEAARDYRNQIQYIETTVEKQHIMSTDFVNRDVFSYYMDRGWISIQVFFLRQSTIIKREAALFPIFADVEEEMASFIVQFYQEKNHILPKELIVPQGVDAALLEEVLGIKVHIPQRGNMRRMLDLARQNSEIALKEKFRIEESSDKKTKGALEELQEALGLDSLEVIESFDHSNIQGTNPVSAMVVYRNGKPDRKNYRKFKVKTIVGSNEFATTQEVIRRRYSRLLKEGAAMPNLILMDGGKVQVGAAKEVLEDELGLEIPIAGMVKNNKHKTAALIFGDNLEQIELKPTSQAFHLLQRIQEEVHRFAITFHRQVRSKNSFASKLDEIEGVGPKTRTKLLKKFKTLKALSAATIDDFKELGISQTTAQRIVDTFSDQEAVSKND</sequence>
<dbReference type="RefSeq" id="WP_256944596.1">
    <property type="nucleotide sequence ID" value="NZ_JANHNZ010000002.1"/>
</dbReference>
<evidence type="ECO:0000313" key="10">
    <source>
        <dbReference type="EMBL" id="MCQ9209481.1"/>
    </source>
</evidence>
<keyword evidence="2 6" id="KW-0227">DNA damage</keyword>
<evidence type="ECO:0000259" key="8">
    <source>
        <dbReference type="PROSITE" id="PS50164"/>
    </source>
</evidence>
<dbReference type="SUPFAM" id="SSF47781">
    <property type="entry name" value="RuvA domain 2-like"/>
    <property type="match status" value="1"/>
</dbReference>
<gene>
    <name evidence="6 10" type="primary">uvrC</name>
    <name evidence="10" type="ORF">NPA36_02855</name>
</gene>
<evidence type="ECO:0000313" key="11">
    <source>
        <dbReference type="Proteomes" id="UP001059480"/>
    </source>
</evidence>
<comment type="subunit">
    <text evidence="6">Interacts with UvrB in an incision complex.</text>
</comment>
<feature type="domain" description="UvrC family homology region profile" evidence="9">
    <location>
        <begin position="248"/>
        <end position="467"/>
    </location>
</feature>
<dbReference type="InterPro" id="IPR001943">
    <property type="entry name" value="UVR_dom"/>
</dbReference>
<comment type="function">
    <text evidence="6">The UvrABC repair system catalyzes the recognition and processing of DNA lesions. UvrC both incises the 5' and 3' sides of the lesion. The N-terminal half is responsible for the 3' incision and the C-terminal half is responsible for the 5' incision.</text>
</comment>
<dbReference type="InterPro" id="IPR047296">
    <property type="entry name" value="GIY-YIG_UvrC_Cho"/>
</dbReference>
<evidence type="ECO:0000256" key="5">
    <source>
        <dbReference type="ARBA" id="ARBA00023204"/>
    </source>
</evidence>
<reference evidence="10" key="1">
    <citation type="submission" date="2022-07" db="EMBL/GenBank/DDBJ databases">
        <authorList>
            <person name="Jung M.-Y."/>
            <person name="Lee M."/>
        </authorList>
    </citation>
    <scope>NUCLEOTIDE SEQUENCE</scope>
    <source>
        <strain evidence="10">S8</strain>
    </source>
</reference>
<dbReference type="SUPFAM" id="SSF82771">
    <property type="entry name" value="GIY-YIG endonuclease"/>
    <property type="match status" value="1"/>
</dbReference>
<reference evidence="10" key="2">
    <citation type="journal article" date="2023" name="Curr. Microbiol.">
        <title>Granulicatella seriolae sp. nov., a Novel Facultative Anaerobe Isolated from Yellowtail Marine Fish.</title>
        <authorList>
            <person name="Lee M."/>
            <person name="Choi Y.J."/>
            <person name="Farooq A."/>
            <person name="Jeong J.B."/>
            <person name="Jung M.Y."/>
        </authorList>
    </citation>
    <scope>NUCLEOTIDE SEQUENCE</scope>
    <source>
        <strain evidence="10">S8</strain>
    </source>
</reference>
<keyword evidence="5 6" id="KW-0234">DNA repair</keyword>
<dbReference type="Pfam" id="PF22920">
    <property type="entry name" value="UvrC_RNaseH"/>
    <property type="match status" value="1"/>
</dbReference>
<dbReference type="PROSITE" id="PS50164">
    <property type="entry name" value="GIY_YIG"/>
    <property type="match status" value="1"/>
</dbReference>
<keyword evidence="11" id="KW-1185">Reference proteome</keyword>
<dbReference type="InterPro" id="IPR001162">
    <property type="entry name" value="UvrC_RNase_H_dom"/>
</dbReference>
<dbReference type="Gene3D" id="1.10.150.20">
    <property type="entry name" value="5' to 3' exonuclease, C-terminal subdomain"/>
    <property type="match status" value="1"/>
</dbReference>
<dbReference type="Pfam" id="PF02151">
    <property type="entry name" value="UVR"/>
    <property type="match status" value="1"/>
</dbReference>
<dbReference type="SMART" id="SM00465">
    <property type="entry name" value="GIYc"/>
    <property type="match status" value="1"/>
</dbReference>
<comment type="subcellular location">
    <subcellularLocation>
        <location evidence="6">Cytoplasm</location>
    </subcellularLocation>
</comment>
<keyword evidence="4 6" id="KW-0267">Excision nuclease</keyword>
<organism evidence="10 11">
    <name type="scientific">Granulicatella seriolae</name>
    <dbReference type="NCBI Taxonomy" id="2967226"/>
    <lineage>
        <taxon>Bacteria</taxon>
        <taxon>Bacillati</taxon>
        <taxon>Bacillota</taxon>
        <taxon>Bacilli</taxon>
        <taxon>Lactobacillales</taxon>
        <taxon>Carnobacteriaceae</taxon>
        <taxon>Granulicatella</taxon>
    </lineage>
</organism>
<evidence type="ECO:0000256" key="4">
    <source>
        <dbReference type="ARBA" id="ARBA00022881"/>
    </source>
</evidence>
<dbReference type="HAMAP" id="MF_00203">
    <property type="entry name" value="UvrC"/>
    <property type="match status" value="1"/>
</dbReference>
<evidence type="ECO:0000256" key="6">
    <source>
        <dbReference type="HAMAP-Rule" id="MF_00203"/>
    </source>
</evidence>
<dbReference type="InterPro" id="IPR050066">
    <property type="entry name" value="UvrABC_protein_C"/>
</dbReference>
<dbReference type="SUPFAM" id="SSF46600">
    <property type="entry name" value="C-terminal UvrC-binding domain of UvrB"/>
    <property type="match status" value="1"/>
</dbReference>
<evidence type="ECO:0000259" key="9">
    <source>
        <dbReference type="PROSITE" id="PS50165"/>
    </source>
</evidence>
<dbReference type="PROSITE" id="PS50151">
    <property type="entry name" value="UVR"/>
    <property type="match status" value="1"/>
</dbReference>
<proteinExistence type="inferred from homology"/>
<evidence type="ECO:0000259" key="7">
    <source>
        <dbReference type="PROSITE" id="PS50151"/>
    </source>
</evidence>
<feature type="domain" description="GIY-YIG" evidence="8">
    <location>
        <begin position="15"/>
        <end position="92"/>
    </location>
</feature>
<evidence type="ECO:0000256" key="1">
    <source>
        <dbReference type="ARBA" id="ARBA00022490"/>
    </source>
</evidence>
<dbReference type="EMBL" id="JANHNZ010000002">
    <property type="protein sequence ID" value="MCQ9209481.1"/>
    <property type="molecule type" value="Genomic_DNA"/>
</dbReference>
<reference evidence="10" key="3">
    <citation type="journal article" date="2023" name="Microbiol. Resour. Announc.">
        <title>Draft Genome Sequence of Granulicatella sp. Strain S8, Isolated from a Marine Fish, Seriola quinqueradiata.</title>
        <authorList>
            <person name="Lee M."/>
            <person name="Farooq A."/>
            <person name="Jeong J.B."/>
            <person name="Jung M.Y."/>
        </authorList>
    </citation>
    <scope>NUCLEOTIDE SEQUENCE</scope>
    <source>
        <strain evidence="10">S8</strain>
    </source>
</reference>
<dbReference type="InterPro" id="IPR036876">
    <property type="entry name" value="UVR_dom_sf"/>
</dbReference>
<keyword evidence="3 6" id="KW-0228">DNA excision</keyword>
<name>A0ABT1WLY3_9LACT</name>